<reference evidence="1" key="1">
    <citation type="submission" date="2023-08" db="EMBL/GenBank/DDBJ databases">
        <title>Black Yeasts Isolated from many extreme environments.</title>
        <authorList>
            <person name="Coleine C."/>
            <person name="Stajich J.E."/>
            <person name="Selbmann L."/>
        </authorList>
    </citation>
    <scope>NUCLEOTIDE SEQUENCE</scope>
    <source>
        <strain evidence="1">CCFEE 5810</strain>
    </source>
</reference>
<name>A0AAN7W5Q5_9PEZI</name>
<dbReference type="EMBL" id="JAVRQU010000007">
    <property type="protein sequence ID" value="KAK5700764.1"/>
    <property type="molecule type" value="Genomic_DNA"/>
</dbReference>
<gene>
    <name evidence="1" type="ORF">LTR97_005281</name>
</gene>
<organism evidence="1 2">
    <name type="scientific">Elasticomyces elasticus</name>
    <dbReference type="NCBI Taxonomy" id="574655"/>
    <lineage>
        <taxon>Eukaryota</taxon>
        <taxon>Fungi</taxon>
        <taxon>Dikarya</taxon>
        <taxon>Ascomycota</taxon>
        <taxon>Pezizomycotina</taxon>
        <taxon>Dothideomycetes</taxon>
        <taxon>Dothideomycetidae</taxon>
        <taxon>Mycosphaerellales</taxon>
        <taxon>Teratosphaeriaceae</taxon>
        <taxon>Elasticomyces</taxon>
    </lineage>
</organism>
<sequence length="52" mass="6142">MTQKIDEDDRREAEPLEAKSVFVRQADIARLKVVSEETSRDLRRLENELAKR</sequence>
<evidence type="ECO:0000313" key="2">
    <source>
        <dbReference type="Proteomes" id="UP001310594"/>
    </source>
</evidence>
<comment type="caution">
    <text evidence="1">The sequence shown here is derived from an EMBL/GenBank/DDBJ whole genome shotgun (WGS) entry which is preliminary data.</text>
</comment>
<accession>A0AAN7W5Q5</accession>
<dbReference type="Proteomes" id="UP001310594">
    <property type="component" value="Unassembled WGS sequence"/>
</dbReference>
<proteinExistence type="predicted"/>
<protein>
    <submittedName>
        <fullName evidence="1">Uncharacterized protein</fullName>
    </submittedName>
</protein>
<evidence type="ECO:0000313" key="1">
    <source>
        <dbReference type="EMBL" id="KAK5700764.1"/>
    </source>
</evidence>
<dbReference type="AlphaFoldDB" id="A0AAN7W5Q5"/>